<name>A0AAV4VD98_9ARAC</name>
<gene>
    <name evidence="1" type="ORF">CDAR_190762</name>
</gene>
<dbReference type="AlphaFoldDB" id="A0AAV4VD98"/>
<comment type="caution">
    <text evidence="1">The sequence shown here is derived from an EMBL/GenBank/DDBJ whole genome shotgun (WGS) entry which is preliminary data.</text>
</comment>
<accession>A0AAV4VD98</accession>
<dbReference type="Proteomes" id="UP001054837">
    <property type="component" value="Unassembled WGS sequence"/>
</dbReference>
<reference evidence="1 2" key="1">
    <citation type="submission" date="2021-06" db="EMBL/GenBank/DDBJ databases">
        <title>Caerostris darwini draft genome.</title>
        <authorList>
            <person name="Kono N."/>
            <person name="Arakawa K."/>
        </authorList>
    </citation>
    <scope>NUCLEOTIDE SEQUENCE [LARGE SCALE GENOMIC DNA]</scope>
</reference>
<dbReference type="EMBL" id="BPLQ01012752">
    <property type="protein sequence ID" value="GIY67548.1"/>
    <property type="molecule type" value="Genomic_DNA"/>
</dbReference>
<protein>
    <submittedName>
        <fullName evidence="1">Uncharacterized protein</fullName>
    </submittedName>
</protein>
<keyword evidence="2" id="KW-1185">Reference proteome</keyword>
<evidence type="ECO:0000313" key="2">
    <source>
        <dbReference type="Proteomes" id="UP001054837"/>
    </source>
</evidence>
<organism evidence="1 2">
    <name type="scientific">Caerostris darwini</name>
    <dbReference type="NCBI Taxonomy" id="1538125"/>
    <lineage>
        <taxon>Eukaryota</taxon>
        <taxon>Metazoa</taxon>
        <taxon>Ecdysozoa</taxon>
        <taxon>Arthropoda</taxon>
        <taxon>Chelicerata</taxon>
        <taxon>Arachnida</taxon>
        <taxon>Araneae</taxon>
        <taxon>Araneomorphae</taxon>
        <taxon>Entelegynae</taxon>
        <taxon>Araneoidea</taxon>
        <taxon>Araneidae</taxon>
        <taxon>Caerostris</taxon>
    </lineage>
</organism>
<evidence type="ECO:0000313" key="1">
    <source>
        <dbReference type="EMBL" id="GIY67548.1"/>
    </source>
</evidence>
<sequence>MSREKSRNSMNMCVSPKVTAEHKRGAQRLLGNHLLTLGLQKRWINCFILFARIKMPFSNTRYLTSFHNQNDGLECVPQIWRLKGLPDQLHAWRIEVSSSKSRSNDLCEGFRDESVLLNDSDEMARSVTFYSLRNAY</sequence>
<proteinExistence type="predicted"/>